<reference evidence="2 3" key="1">
    <citation type="journal article" date="2019" name="Mol. Biol. Evol.">
        <title>Blast fungal genomes show frequent chromosomal changes, gene gains and losses, and effector gene turnover.</title>
        <authorList>
            <person name="Gomez Luciano L.B."/>
            <person name="Jason Tsai I."/>
            <person name="Chuma I."/>
            <person name="Tosa Y."/>
            <person name="Chen Y.H."/>
            <person name="Li J.Y."/>
            <person name="Li M.Y."/>
            <person name="Jade Lu M.Y."/>
            <person name="Nakayashiki H."/>
            <person name="Li W.H."/>
        </authorList>
    </citation>
    <scope>NUCLEOTIDE SEQUENCE [LARGE SCALE GENOMIC DNA]</scope>
    <source>
        <strain evidence="2">MZ5-1-6</strain>
    </source>
</reference>
<evidence type="ECO:0000313" key="2">
    <source>
        <dbReference type="EMBL" id="QBZ53592.1"/>
    </source>
</evidence>
<feature type="chain" id="PRO_5020821188" evidence="1">
    <location>
        <begin position="20"/>
        <end position="95"/>
    </location>
</feature>
<keyword evidence="1" id="KW-0732">Signal</keyword>
<name>A0A4P7MWL9_PYROR</name>
<dbReference type="AlphaFoldDB" id="A0A4P7MWL9"/>
<sequence>MQVKSFLIAILTATMAVDALPVADGAGLQVRNEHLANLETRNPGAGARDLETRSPGAGVIASLDSQISKDSRASRAKKMAMAKAGMMPKMANEGK</sequence>
<gene>
    <name evidence="2" type="ORF">PoMZ_09280</name>
</gene>
<protein>
    <submittedName>
        <fullName evidence="2">Uncharacterized protein</fullName>
    </submittedName>
</protein>
<evidence type="ECO:0000313" key="3">
    <source>
        <dbReference type="Proteomes" id="UP000294847"/>
    </source>
</evidence>
<dbReference type="Proteomes" id="UP000294847">
    <property type="component" value="Chromosome 1"/>
</dbReference>
<organism evidence="2 3">
    <name type="scientific">Pyricularia oryzae</name>
    <name type="common">Rice blast fungus</name>
    <name type="synonym">Magnaporthe oryzae</name>
    <dbReference type="NCBI Taxonomy" id="318829"/>
    <lineage>
        <taxon>Eukaryota</taxon>
        <taxon>Fungi</taxon>
        <taxon>Dikarya</taxon>
        <taxon>Ascomycota</taxon>
        <taxon>Pezizomycotina</taxon>
        <taxon>Sordariomycetes</taxon>
        <taxon>Sordariomycetidae</taxon>
        <taxon>Magnaporthales</taxon>
        <taxon>Pyriculariaceae</taxon>
        <taxon>Pyricularia</taxon>
    </lineage>
</organism>
<dbReference type="EMBL" id="CP034204">
    <property type="protein sequence ID" value="QBZ53592.1"/>
    <property type="molecule type" value="Genomic_DNA"/>
</dbReference>
<evidence type="ECO:0000256" key="1">
    <source>
        <dbReference type="SAM" id="SignalP"/>
    </source>
</evidence>
<accession>A0A4P7MWL9</accession>
<feature type="signal peptide" evidence="1">
    <location>
        <begin position="1"/>
        <end position="19"/>
    </location>
</feature>
<proteinExistence type="predicted"/>